<dbReference type="AlphaFoldDB" id="A0A1Q2CZA6"/>
<proteinExistence type="inferred from homology"/>
<name>A0A1Q2CZA6_9ACTN</name>
<evidence type="ECO:0000256" key="1">
    <source>
        <dbReference type="ARBA" id="ARBA00006479"/>
    </source>
</evidence>
<organism evidence="3 4">
    <name type="scientific">Tessaracoccus flavescens</name>
    <dbReference type="NCBI Taxonomy" id="399497"/>
    <lineage>
        <taxon>Bacteria</taxon>
        <taxon>Bacillati</taxon>
        <taxon>Actinomycetota</taxon>
        <taxon>Actinomycetes</taxon>
        <taxon>Propionibacteriales</taxon>
        <taxon>Propionibacteriaceae</taxon>
        <taxon>Tessaracoccus</taxon>
    </lineage>
</organism>
<dbReference type="Gene3D" id="1.10.10.10">
    <property type="entry name" value="Winged helix-like DNA-binding domain superfamily/Winged helix DNA-binding domain"/>
    <property type="match status" value="1"/>
</dbReference>
<dbReference type="InterPro" id="IPR036388">
    <property type="entry name" value="WH-like_DNA-bd_sf"/>
</dbReference>
<dbReference type="PANTHER" id="PTHR18964:SF149">
    <property type="entry name" value="BIFUNCTIONAL UDP-N-ACETYLGLUCOSAMINE 2-EPIMERASE_N-ACETYLMANNOSAMINE KINASE"/>
    <property type="match status" value="1"/>
</dbReference>
<gene>
    <name evidence="3" type="ORF">BW733_12200</name>
</gene>
<evidence type="ECO:0000313" key="3">
    <source>
        <dbReference type="EMBL" id="AQP51460.1"/>
    </source>
</evidence>
<dbReference type="EMBL" id="CP019607">
    <property type="protein sequence ID" value="AQP51460.1"/>
    <property type="molecule type" value="Genomic_DNA"/>
</dbReference>
<dbReference type="Proteomes" id="UP000188235">
    <property type="component" value="Chromosome"/>
</dbReference>
<accession>A0A1Q2CZA6</accession>
<dbReference type="InterPro" id="IPR043129">
    <property type="entry name" value="ATPase_NBD"/>
</dbReference>
<dbReference type="KEGG" id="tfa:BW733_12200"/>
<dbReference type="InterPro" id="IPR000600">
    <property type="entry name" value="ROK"/>
</dbReference>
<comment type="similarity">
    <text evidence="1">Belongs to the ROK (NagC/XylR) family.</text>
</comment>
<dbReference type="SUPFAM" id="SSF46785">
    <property type="entry name" value="Winged helix' DNA-binding domain"/>
    <property type="match status" value="1"/>
</dbReference>
<dbReference type="PANTHER" id="PTHR18964">
    <property type="entry name" value="ROK (REPRESSOR, ORF, KINASE) FAMILY"/>
    <property type="match status" value="1"/>
</dbReference>
<evidence type="ECO:0000259" key="2">
    <source>
        <dbReference type="SMART" id="SM00419"/>
    </source>
</evidence>
<dbReference type="Pfam" id="PF13545">
    <property type="entry name" value="HTH_Crp_2"/>
    <property type="match status" value="1"/>
</dbReference>
<dbReference type="GO" id="GO:0003677">
    <property type="term" value="F:DNA binding"/>
    <property type="evidence" value="ECO:0007669"/>
    <property type="project" value="InterPro"/>
</dbReference>
<dbReference type="SMART" id="SM00419">
    <property type="entry name" value="HTH_CRP"/>
    <property type="match status" value="1"/>
</dbReference>
<dbReference type="Pfam" id="PF00480">
    <property type="entry name" value="ROK"/>
    <property type="match status" value="1"/>
</dbReference>
<protein>
    <recommendedName>
        <fullName evidence="2">HTH crp-type domain-containing protein</fullName>
    </recommendedName>
</protein>
<dbReference type="STRING" id="399497.BW733_12200"/>
<dbReference type="SUPFAM" id="SSF53067">
    <property type="entry name" value="Actin-like ATPase domain"/>
    <property type="match status" value="1"/>
</dbReference>
<dbReference type="Gene3D" id="3.30.420.40">
    <property type="match status" value="2"/>
</dbReference>
<sequence>MAVLGLLHSGVHLTRGQIAAQLGITRSTISEVLTELQEEGAVVVSQVQRHGGRGRPAEVLCAHPGAVRYIGVDYSHTRVVACIANSTGQVIAKDSVTYSRDDGWEKRCRAGIDLVQSMQSEDIHFGSLSSVSIGLPGPNSATWDSGLPDAVRAEPFHMVSARIRELFSQEFGVPVVVDHHIRFAALADASVGRSTALQNLVYLRMSSGIGGAVITSGSVATGAHEQAG</sequence>
<evidence type="ECO:0000313" key="4">
    <source>
        <dbReference type="Proteomes" id="UP000188235"/>
    </source>
</evidence>
<dbReference type="PRINTS" id="PR00034">
    <property type="entry name" value="HTHCRP"/>
</dbReference>
<reference evidence="3 4" key="1">
    <citation type="journal article" date="2008" name="Int. J. Syst. Evol. Microbiol.">
        <title>Tessaracoccus flavescens sp. nov., isolated from marine sediment.</title>
        <authorList>
            <person name="Lee D.W."/>
            <person name="Lee S.D."/>
        </authorList>
    </citation>
    <scope>NUCLEOTIDE SEQUENCE [LARGE SCALE GENOMIC DNA]</scope>
    <source>
        <strain evidence="3 4">SST-39T</strain>
    </source>
</reference>
<dbReference type="CDD" id="cd23763">
    <property type="entry name" value="ASKHA_ATPase_ROK"/>
    <property type="match status" value="1"/>
</dbReference>
<feature type="domain" description="HTH crp-type" evidence="2">
    <location>
        <begin position="5"/>
        <end position="61"/>
    </location>
</feature>
<dbReference type="InterPro" id="IPR012318">
    <property type="entry name" value="HTH_CRP"/>
</dbReference>
<dbReference type="InterPro" id="IPR036390">
    <property type="entry name" value="WH_DNA-bd_sf"/>
</dbReference>
<dbReference type="GO" id="GO:0006355">
    <property type="term" value="P:regulation of DNA-templated transcription"/>
    <property type="evidence" value="ECO:0007669"/>
    <property type="project" value="InterPro"/>
</dbReference>
<keyword evidence="4" id="KW-1185">Reference proteome</keyword>